<dbReference type="Gene3D" id="2.130.10.10">
    <property type="entry name" value="YVTN repeat-like/Quinoprotein amine dehydrogenase"/>
    <property type="match status" value="1"/>
</dbReference>
<dbReference type="PANTHER" id="PTHR30344:SF1">
    <property type="entry name" value="6-PHOSPHOGLUCONOLACTONASE"/>
    <property type="match status" value="1"/>
</dbReference>
<dbReference type="Pfam" id="PF10282">
    <property type="entry name" value="Lactonase"/>
    <property type="match status" value="1"/>
</dbReference>
<evidence type="ECO:0000256" key="1">
    <source>
        <dbReference type="ARBA" id="ARBA00005564"/>
    </source>
</evidence>
<accession>A0A9P7KQ76</accession>
<dbReference type="EMBL" id="JAGPUO010000014">
    <property type="protein sequence ID" value="KAG5658528.1"/>
    <property type="molecule type" value="Genomic_DNA"/>
</dbReference>
<keyword evidence="2" id="KW-0472">Membrane</keyword>
<comment type="caution">
    <text evidence="3">The sequence shown here is derived from an EMBL/GenBank/DDBJ whole genome shotgun (WGS) entry which is preliminary data.</text>
</comment>
<dbReference type="Proteomes" id="UP000782241">
    <property type="component" value="Unassembled WGS sequence"/>
</dbReference>
<organism evidence="3 4">
    <name type="scientific">Fusarium avenaceum</name>
    <dbReference type="NCBI Taxonomy" id="40199"/>
    <lineage>
        <taxon>Eukaryota</taxon>
        <taxon>Fungi</taxon>
        <taxon>Dikarya</taxon>
        <taxon>Ascomycota</taxon>
        <taxon>Pezizomycotina</taxon>
        <taxon>Sordariomycetes</taxon>
        <taxon>Hypocreomycetidae</taxon>
        <taxon>Hypocreales</taxon>
        <taxon>Nectriaceae</taxon>
        <taxon>Fusarium</taxon>
        <taxon>Fusarium tricinctum species complex</taxon>
    </lineage>
</organism>
<dbReference type="AlphaFoldDB" id="A0A9P7KQ76"/>
<comment type="similarity">
    <text evidence="1">Belongs to the cycloisomerase 2 family.</text>
</comment>
<dbReference type="SUPFAM" id="SSF51004">
    <property type="entry name" value="C-terminal (heme d1) domain of cytochrome cd1-nitrite reductase"/>
    <property type="match status" value="1"/>
</dbReference>
<evidence type="ECO:0000313" key="4">
    <source>
        <dbReference type="Proteomes" id="UP000782241"/>
    </source>
</evidence>
<dbReference type="InterPro" id="IPR011048">
    <property type="entry name" value="Haem_d1_sf"/>
</dbReference>
<reference evidence="3" key="1">
    <citation type="submission" date="2021-04" db="EMBL/GenBank/DDBJ databases">
        <title>Draft genome of Fusarium avenaceum strain F156N33, isolated from an atmospheric sample in Virginia.</title>
        <authorList>
            <person name="Yang S."/>
            <person name="Vinatzer B.A."/>
            <person name="Coleman J."/>
        </authorList>
    </citation>
    <scope>NUCLEOTIDE SEQUENCE</scope>
    <source>
        <strain evidence="3">F156N33</strain>
    </source>
</reference>
<feature type="transmembrane region" description="Helical" evidence="2">
    <location>
        <begin position="21"/>
        <end position="41"/>
    </location>
</feature>
<name>A0A9P7KQ76_9HYPO</name>
<dbReference type="InterPro" id="IPR050282">
    <property type="entry name" value="Cycloisomerase_2"/>
</dbReference>
<protein>
    <recommendedName>
        <fullName evidence="5">3-carboxymuconate cyclase</fullName>
    </recommendedName>
</protein>
<dbReference type="InterPro" id="IPR015943">
    <property type="entry name" value="WD40/YVTN_repeat-like_dom_sf"/>
</dbReference>
<dbReference type="PANTHER" id="PTHR30344">
    <property type="entry name" value="6-PHOSPHOGLUCONOLACTONASE-RELATED"/>
    <property type="match status" value="1"/>
</dbReference>
<keyword evidence="2" id="KW-0812">Transmembrane</keyword>
<keyword evidence="2" id="KW-1133">Transmembrane helix</keyword>
<evidence type="ECO:0008006" key="5">
    <source>
        <dbReference type="Google" id="ProtNLM"/>
    </source>
</evidence>
<evidence type="ECO:0000313" key="3">
    <source>
        <dbReference type="EMBL" id="KAG5658528.1"/>
    </source>
</evidence>
<sequence length="445" mass="48321">MKLLNRPRLSRNPFRDNNARLLISTFLLATPIAVLLLHYIYQSYYRKSTHSSHSHDILDPITHARETSSLLFVASYSGLVTTLNLSLAGYRDTPVELEALATTDGCAGSPSWLTLNWHKGVLYCLDEGLRDGKNGSLASFETSENGTLTPLAKVSTILGPVSAVMFGDWDYGLAVVHYGGSAFTSWDIQDPANITSVQVQEFNLPRPGPDPSRQEAAHPHAAVVDPTKQFILIPDLGADLIRIYGIDAEGLGSAELDPLVVAPGSGPRHLAFVVKETKTFMYLVTELANTIVGYEVVYGGKFIAFKEIWSSGIHGKGKDVPQGAAAAEIAVSPDREFLIISSRNENIFQVPGFDAGNNTNITSDPLINFKIDGETGHLALHQDVPCGGKFPRHFAINKAGTLVAVALQRDGRIVIIERDVKTGMLGDFIAYAQLEGEVTAVIFYE</sequence>
<dbReference type="InterPro" id="IPR019405">
    <property type="entry name" value="Lactonase_7-beta_prop"/>
</dbReference>
<keyword evidence="4" id="KW-1185">Reference proteome</keyword>
<gene>
    <name evidence="3" type="ORF">KAF25_010709</name>
</gene>
<proteinExistence type="inferred from homology"/>
<dbReference type="GO" id="GO:0017057">
    <property type="term" value="F:6-phosphogluconolactonase activity"/>
    <property type="evidence" value="ECO:0007669"/>
    <property type="project" value="TreeGrafter"/>
</dbReference>
<evidence type="ECO:0000256" key="2">
    <source>
        <dbReference type="SAM" id="Phobius"/>
    </source>
</evidence>